<dbReference type="CDD" id="cd00590">
    <property type="entry name" value="RRM_SF"/>
    <property type="match status" value="1"/>
</dbReference>
<dbReference type="InterPro" id="IPR035979">
    <property type="entry name" value="RBD_domain_sf"/>
</dbReference>
<sequence length="531" mass="59369">MNGFLAEQQQSRLGPMAHHDLGYLKVRASFGGMKQQGSPAARSNAVGRNGIVHHSGKPTFFSRWTRDQVQRALECSKAVSVFLANIPTGWLASDVYKEMAKIGVVIDVFIPGKLTWEGIRYCFVRFEYSGVVNDLLTKINSSKSINGMLKANMARSRRGNMDKGSMQKSKKIFRRFERNAKVKEGCSYAQAVESHALPEGVSPAAQSEQHQSRQVSFVFNPTEGCLSRLGRCAFGMMRDGIAESDLIQSLNIITNSAVEIKHLGGRYILISFKSREALLSFLKHKEAWEDKCFELLKEWEVGDCATQRECCLNIYGAPPHAWCEEFFSQITVSFGKFIKLHNDLDSCNNLEVAKVQLMTTYREPISRSFRVMIASNVYDIAVVEAQSIFLCRGGMTSIKEDGRKSEQGCKVSSVEGSSDSCPEVYTPRVSGDRRGIEDKGGEVQKSQDPFGILDIINYMEKGKSVLEVEAEEKTEAFGQRNVTRLTSDGFEVDKVKRVANSQQTKSRDRAPSFRKMAESWGEEYGHASEAH</sequence>
<dbReference type="Proteomes" id="UP001141552">
    <property type="component" value="Unassembled WGS sequence"/>
</dbReference>
<accession>A0A9Q0FLM1</accession>
<dbReference type="PANTHER" id="PTHR34427:SF5">
    <property type="entry name" value="DUF4283 DOMAIN-CONTAINING PROTEIN"/>
    <property type="match status" value="1"/>
</dbReference>
<dbReference type="SUPFAM" id="SSF54928">
    <property type="entry name" value="RNA-binding domain, RBD"/>
    <property type="match status" value="1"/>
</dbReference>
<reference evidence="1" key="1">
    <citation type="submission" date="2022-02" db="EMBL/GenBank/DDBJ databases">
        <authorList>
            <person name="Henning P.M."/>
            <person name="McCubbin A.G."/>
            <person name="Shore J.S."/>
        </authorList>
    </citation>
    <scope>NUCLEOTIDE SEQUENCE</scope>
    <source>
        <strain evidence="1">F60SS</strain>
        <tissue evidence="1">Leaves</tissue>
    </source>
</reference>
<dbReference type="OrthoDB" id="999103at2759"/>
<gene>
    <name evidence="1" type="ORF">Tsubulata_010641</name>
</gene>
<name>A0A9Q0FLM1_9ROSI</name>
<evidence type="ECO:0000313" key="1">
    <source>
        <dbReference type="EMBL" id="KAJ4833019.1"/>
    </source>
</evidence>
<protein>
    <recommendedName>
        <fullName evidence="3">RRM domain-containing protein</fullName>
    </recommendedName>
</protein>
<comment type="caution">
    <text evidence="1">The sequence shown here is derived from an EMBL/GenBank/DDBJ whole genome shotgun (WGS) entry which is preliminary data.</text>
</comment>
<dbReference type="EMBL" id="JAKUCV010005026">
    <property type="protein sequence ID" value="KAJ4833019.1"/>
    <property type="molecule type" value="Genomic_DNA"/>
</dbReference>
<evidence type="ECO:0000313" key="2">
    <source>
        <dbReference type="Proteomes" id="UP001141552"/>
    </source>
</evidence>
<dbReference type="AlphaFoldDB" id="A0A9Q0FLM1"/>
<proteinExistence type="predicted"/>
<dbReference type="GO" id="GO:0003676">
    <property type="term" value="F:nucleic acid binding"/>
    <property type="evidence" value="ECO:0007669"/>
    <property type="project" value="InterPro"/>
</dbReference>
<reference evidence="1" key="2">
    <citation type="journal article" date="2023" name="Plants (Basel)">
        <title>Annotation of the Turnera subulata (Passifloraceae) Draft Genome Reveals the S-Locus Evolved after the Divergence of Turneroideae from Passifloroideae in a Stepwise Manner.</title>
        <authorList>
            <person name="Henning P.M."/>
            <person name="Roalson E.H."/>
            <person name="Mir W."/>
            <person name="McCubbin A.G."/>
            <person name="Shore J.S."/>
        </authorList>
    </citation>
    <scope>NUCLEOTIDE SEQUENCE</scope>
    <source>
        <strain evidence="1">F60SS</strain>
    </source>
</reference>
<evidence type="ECO:0008006" key="3">
    <source>
        <dbReference type="Google" id="ProtNLM"/>
    </source>
</evidence>
<dbReference type="PANTHER" id="PTHR34427">
    <property type="entry name" value="DUF4283 DOMAIN PROTEIN"/>
    <property type="match status" value="1"/>
</dbReference>
<keyword evidence="2" id="KW-1185">Reference proteome</keyword>
<organism evidence="1 2">
    <name type="scientific">Turnera subulata</name>
    <dbReference type="NCBI Taxonomy" id="218843"/>
    <lineage>
        <taxon>Eukaryota</taxon>
        <taxon>Viridiplantae</taxon>
        <taxon>Streptophyta</taxon>
        <taxon>Embryophyta</taxon>
        <taxon>Tracheophyta</taxon>
        <taxon>Spermatophyta</taxon>
        <taxon>Magnoliopsida</taxon>
        <taxon>eudicotyledons</taxon>
        <taxon>Gunneridae</taxon>
        <taxon>Pentapetalae</taxon>
        <taxon>rosids</taxon>
        <taxon>fabids</taxon>
        <taxon>Malpighiales</taxon>
        <taxon>Passifloraceae</taxon>
        <taxon>Turnera</taxon>
    </lineage>
</organism>